<dbReference type="GO" id="GO:0005886">
    <property type="term" value="C:plasma membrane"/>
    <property type="evidence" value="ECO:0007669"/>
    <property type="project" value="TreeGrafter"/>
</dbReference>
<feature type="domain" description="Phytocyanin" evidence="6">
    <location>
        <begin position="58"/>
        <end position="158"/>
    </location>
</feature>
<dbReference type="KEGG" id="qsa:O6P43_004441"/>
<organism evidence="7 8">
    <name type="scientific">Quillaja saponaria</name>
    <name type="common">Soap bark tree</name>
    <dbReference type="NCBI Taxonomy" id="32244"/>
    <lineage>
        <taxon>Eukaryota</taxon>
        <taxon>Viridiplantae</taxon>
        <taxon>Streptophyta</taxon>
        <taxon>Embryophyta</taxon>
        <taxon>Tracheophyta</taxon>
        <taxon>Spermatophyta</taxon>
        <taxon>Magnoliopsida</taxon>
        <taxon>eudicotyledons</taxon>
        <taxon>Gunneridae</taxon>
        <taxon>Pentapetalae</taxon>
        <taxon>rosids</taxon>
        <taxon>fabids</taxon>
        <taxon>Fabales</taxon>
        <taxon>Quillajaceae</taxon>
        <taxon>Quillaja</taxon>
    </lineage>
</organism>
<proteinExistence type="inferred from homology"/>
<dbReference type="GO" id="GO:0009055">
    <property type="term" value="F:electron transfer activity"/>
    <property type="evidence" value="ECO:0007669"/>
    <property type="project" value="InterPro"/>
</dbReference>
<dbReference type="AlphaFoldDB" id="A0AAD7Q401"/>
<dbReference type="Proteomes" id="UP001163823">
    <property type="component" value="Chromosome 3"/>
</dbReference>
<dbReference type="SUPFAM" id="SSF49503">
    <property type="entry name" value="Cupredoxins"/>
    <property type="match status" value="1"/>
</dbReference>
<evidence type="ECO:0000256" key="3">
    <source>
        <dbReference type="ARBA" id="ARBA00023180"/>
    </source>
</evidence>
<keyword evidence="3" id="KW-0325">Glycoprotein</keyword>
<feature type="non-terminal residue" evidence="7">
    <location>
        <position position="1"/>
    </location>
</feature>
<name>A0AAD7Q401_QUISA</name>
<keyword evidence="2" id="KW-1015">Disulfide bond</keyword>
<dbReference type="Gene3D" id="2.60.40.420">
    <property type="entry name" value="Cupredoxins - blue copper proteins"/>
    <property type="match status" value="1"/>
</dbReference>
<accession>A0AAD7Q401</accession>
<dbReference type="InterPro" id="IPR008972">
    <property type="entry name" value="Cupredoxin"/>
</dbReference>
<dbReference type="PROSITE" id="PS51485">
    <property type="entry name" value="PHYTOCYANIN"/>
    <property type="match status" value="1"/>
</dbReference>
<protein>
    <submittedName>
        <fullName evidence="7">Lamin-like protein</fullName>
    </submittedName>
</protein>
<comment type="function">
    <text evidence="5">May act as a carbohydrate transporter.</text>
</comment>
<comment type="caution">
    <text evidence="7">The sequence shown here is derived from an EMBL/GenBank/DDBJ whole genome shotgun (WGS) entry which is preliminary data.</text>
</comment>
<evidence type="ECO:0000256" key="2">
    <source>
        <dbReference type="ARBA" id="ARBA00023157"/>
    </source>
</evidence>
<keyword evidence="1" id="KW-0732">Signal</keyword>
<dbReference type="Pfam" id="PF02298">
    <property type="entry name" value="Cu_bind_like"/>
    <property type="match status" value="1"/>
</dbReference>
<dbReference type="PANTHER" id="PTHR33021">
    <property type="entry name" value="BLUE COPPER PROTEIN"/>
    <property type="match status" value="1"/>
</dbReference>
<dbReference type="InterPro" id="IPR039391">
    <property type="entry name" value="Phytocyanin-like"/>
</dbReference>
<sequence length="193" mass="21792">RTSLDRVWLKLERERELWPVIKHSNGGDERRNSVKFIGHGVSGAMCTVLLMLPEASATRYIVGANKGWTTNVNYTIWAKDKHFYNGDWLFFVYDRHQMNVLEVSKTDYETCSADHPLHNWTTGAGRDVAPLNVTRHHYFISGKGFCYGGMKLAIPVENLPSQPSSSPVKKEAPSLNSRNQILLFRVVSAIGEA</sequence>
<evidence type="ECO:0000256" key="1">
    <source>
        <dbReference type="ARBA" id="ARBA00022729"/>
    </source>
</evidence>
<evidence type="ECO:0000256" key="5">
    <source>
        <dbReference type="ARBA" id="ARBA00037626"/>
    </source>
</evidence>
<evidence type="ECO:0000313" key="7">
    <source>
        <dbReference type="EMBL" id="KAJ7974357.1"/>
    </source>
</evidence>
<evidence type="ECO:0000259" key="6">
    <source>
        <dbReference type="PROSITE" id="PS51485"/>
    </source>
</evidence>
<evidence type="ECO:0000313" key="8">
    <source>
        <dbReference type="Proteomes" id="UP001163823"/>
    </source>
</evidence>
<gene>
    <name evidence="7" type="ORF">O6P43_004441</name>
</gene>
<reference evidence="7" key="1">
    <citation type="journal article" date="2023" name="Science">
        <title>Elucidation of the pathway for biosynthesis of saponin adjuvants from the soapbark tree.</title>
        <authorList>
            <person name="Reed J."/>
            <person name="Orme A."/>
            <person name="El-Demerdash A."/>
            <person name="Owen C."/>
            <person name="Martin L.B.B."/>
            <person name="Misra R.C."/>
            <person name="Kikuchi S."/>
            <person name="Rejzek M."/>
            <person name="Martin A.C."/>
            <person name="Harkess A."/>
            <person name="Leebens-Mack J."/>
            <person name="Louveau T."/>
            <person name="Stephenson M.J."/>
            <person name="Osbourn A."/>
        </authorList>
    </citation>
    <scope>NUCLEOTIDE SEQUENCE</scope>
    <source>
        <strain evidence="7">S10</strain>
    </source>
</reference>
<dbReference type="FunFam" id="2.60.40.420:FF:000018">
    <property type="entry name" value="Lamin-like protein"/>
    <property type="match status" value="1"/>
</dbReference>
<dbReference type="PANTHER" id="PTHR33021:SF231">
    <property type="entry name" value="EARLY NODULIN-LIKE PROTEIN 17"/>
    <property type="match status" value="1"/>
</dbReference>
<keyword evidence="8" id="KW-1185">Reference proteome</keyword>
<comment type="similarity">
    <text evidence="4">Belongs to the early nodulin-like (ENODL) family.</text>
</comment>
<dbReference type="InterPro" id="IPR003245">
    <property type="entry name" value="Phytocyanin_dom"/>
</dbReference>
<dbReference type="EMBL" id="JARAOO010000003">
    <property type="protein sequence ID" value="KAJ7974357.1"/>
    <property type="molecule type" value="Genomic_DNA"/>
</dbReference>
<evidence type="ECO:0000256" key="4">
    <source>
        <dbReference type="ARBA" id="ARBA00035011"/>
    </source>
</evidence>